<dbReference type="Proteomes" id="UP000238071">
    <property type="component" value="Unassembled WGS sequence"/>
</dbReference>
<name>A0A2S6H5W8_9GAMM</name>
<keyword evidence="2" id="KW-0238">DNA-binding</keyword>
<dbReference type="InterPro" id="IPR001387">
    <property type="entry name" value="Cro/C1-type_HTH"/>
</dbReference>
<evidence type="ECO:0000313" key="2">
    <source>
        <dbReference type="EMBL" id="PPK72857.1"/>
    </source>
</evidence>
<dbReference type="Pfam" id="PF13744">
    <property type="entry name" value="HTH_37"/>
    <property type="match status" value="1"/>
</dbReference>
<reference evidence="2 3" key="1">
    <citation type="submission" date="2018-02" db="EMBL/GenBank/DDBJ databases">
        <title>Subsurface microbial communities from deep shales in Ohio and West Virginia, USA.</title>
        <authorList>
            <person name="Wrighton K."/>
        </authorList>
    </citation>
    <scope>NUCLEOTIDE SEQUENCE [LARGE SCALE GENOMIC DNA]</scope>
    <source>
        <strain evidence="2 3">OWC-G53F</strain>
    </source>
</reference>
<keyword evidence="3" id="KW-1185">Reference proteome</keyword>
<evidence type="ECO:0000259" key="1">
    <source>
        <dbReference type="PROSITE" id="PS50943"/>
    </source>
</evidence>
<protein>
    <submittedName>
        <fullName evidence="2">Putative XRE-type DNA-binding protein</fullName>
    </submittedName>
</protein>
<organism evidence="2 3">
    <name type="scientific">Methylobacter tundripaludum</name>
    <dbReference type="NCBI Taxonomy" id="173365"/>
    <lineage>
        <taxon>Bacteria</taxon>
        <taxon>Pseudomonadati</taxon>
        <taxon>Pseudomonadota</taxon>
        <taxon>Gammaproteobacteria</taxon>
        <taxon>Methylococcales</taxon>
        <taxon>Methylococcaceae</taxon>
        <taxon>Methylobacter</taxon>
    </lineage>
</organism>
<dbReference type="Gene3D" id="1.10.260.40">
    <property type="entry name" value="lambda repressor-like DNA-binding domains"/>
    <property type="match status" value="1"/>
</dbReference>
<dbReference type="OrthoDB" id="9788479at2"/>
<dbReference type="SMART" id="SM00530">
    <property type="entry name" value="HTH_XRE"/>
    <property type="match status" value="1"/>
</dbReference>
<dbReference type="SUPFAM" id="SSF47413">
    <property type="entry name" value="lambda repressor-like DNA-binding domains"/>
    <property type="match status" value="1"/>
</dbReference>
<dbReference type="RefSeq" id="WP_104422945.1">
    <property type="nucleotide sequence ID" value="NZ_PTIY01000003.1"/>
</dbReference>
<dbReference type="PROSITE" id="PS50943">
    <property type="entry name" value="HTH_CROC1"/>
    <property type="match status" value="1"/>
</dbReference>
<dbReference type="CDD" id="cd00093">
    <property type="entry name" value="HTH_XRE"/>
    <property type="match status" value="1"/>
</dbReference>
<sequence length="104" mass="11813">MALKFYDSPFHVNHDAETASKMVMKMDLSIMLSRLIESKQWTQAQAAEQLGVKQSRISDLVNAKIEKFTIDALFDMLDKLGFQVSWSMPSLQQATMVIKAKTTQ</sequence>
<feature type="domain" description="HTH cro/C1-type" evidence="1">
    <location>
        <begin position="32"/>
        <end position="87"/>
    </location>
</feature>
<accession>A0A2S6H5W8</accession>
<dbReference type="EMBL" id="PTIY01000003">
    <property type="protein sequence ID" value="PPK72857.1"/>
    <property type="molecule type" value="Genomic_DNA"/>
</dbReference>
<evidence type="ECO:0000313" key="3">
    <source>
        <dbReference type="Proteomes" id="UP000238071"/>
    </source>
</evidence>
<dbReference type="AlphaFoldDB" id="A0A2S6H5W8"/>
<comment type="caution">
    <text evidence="2">The sequence shown here is derived from an EMBL/GenBank/DDBJ whole genome shotgun (WGS) entry which is preliminary data.</text>
</comment>
<dbReference type="InterPro" id="IPR010982">
    <property type="entry name" value="Lambda_DNA-bd_dom_sf"/>
</dbReference>
<dbReference type="GO" id="GO:0003677">
    <property type="term" value="F:DNA binding"/>
    <property type="evidence" value="ECO:0007669"/>
    <property type="project" value="UniProtKB-KW"/>
</dbReference>
<gene>
    <name evidence="2" type="ORF">B0F88_103295</name>
</gene>
<proteinExistence type="predicted"/>
<dbReference type="InterPro" id="IPR039554">
    <property type="entry name" value="HigA2-like_HTH"/>
</dbReference>